<sequence>MKIWIAHEEGLAEMGAVPEGVTVEVFPGGEAEFPSDPSGVEFWVPPYMAEHGATGTLARMTSLKVVQLMSAGAEVWEPVVPEGVTLCDAKGVHTIATAEWVLTAILSHLRRFPHFARAQAEGRWDRREGESLYGKKVLIVGAGDIGETIARRVESFEAGITRVARTARDGVHSVDELPVLLPEADIVVIVVPLTDATTGLVDAKFLAAMKDGAMLVNVARGKVADTDALLAETSSGRLNAALDVTDPEPLPEGHPLWALENVLITPHVGGNVPGITGRAYKLIGEQVRRFAAGEPLENVVRDGY</sequence>
<keyword evidence="1" id="KW-0560">Oxidoreductase</keyword>
<evidence type="ECO:0000256" key="2">
    <source>
        <dbReference type="ARBA" id="ARBA00023027"/>
    </source>
</evidence>
<dbReference type="PANTHER" id="PTHR43333">
    <property type="entry name" value="2-HACID_DH_C DOMAIN-CONTAINING PROTEIN"/>
    <property type="match status" value="1"/>
</dbReference>
<evidence type="ECO:0000256" key="1">
    <source>
        <dbReference type="ARBA" id="ARBA00023002"/>
    </source>
</evidence>
<evidence type="ECO:0000259" key="3">
    <source>
        <dbReference type="Pfam" id="PF02826"/>
    </source>
</evidence>
<dbReference type="SUPFAM" id="SSF52283">
    <property type="entry name" value="Formate/glycerate dehydrogenase catalytic domain-like"/>
    <property type="match status" value="1"/>
</dbReference>
<dbReference type="EMBL" id="JACHGT010000005">
    <property type="protein sequence ID" value="MBB6034578.1"/>
    <property type="molecule type" value="Genomic_DNA"/>
</dbReference>
<reference evidence="4 5" key="1">
    <citation type="submission" date="2020-08" db="EMBL/GenBank/DDBJ databases">
        <title>Genomic Encyclopedia of Type Strains, Phase IV (KMG-IV): sequencing the most valuable type-strain genomes for metagenomic binning, comparative biology and taxonomic classification.</title>
        <authorList>
            <person name="Goeker M."/>
        </authorList>
    </citation>
    <scope>NUCLEOTIDE SEQUENCE [LARGE SCALE GENOMIC DNA]</scope>
    <source>
        <strain evidence="4 5">YIM 65646</strain>
    </source>
</reference>
<keyword evidence="2" id="KW-0520">NAD</keyword>
<dbReference type="CDD" id="cd12166">
    <property type="entry name" value="2-Hacid_dh_7"/>
    <property type="match status" value="1"/>
</dbReference>
<dbReference type="PANTHER" id="PTHR43333:SF1">
    <property type="entry name" value="D-ISOMER SPECIFIC 2-HYDROXYACID DEHYDROGENASE NAD-BINDING DOMAIN-CONTAINING PROTEIN"/>
    <property type="match status" value="1"/>
</dbReference>
<comment type="caution">
    <text evidence="4">The sequence shown here is derived from an EMBL/GenBank/DDBJ whole genome shotgun (WGS) entry which is preliminary data.</text>
</comment>
<dbReference type="GO" id="GO:0016491">
    <property type="term" value="F:oxidoreductase activity"/>
    <property type="evidence" value="ECO:0007669"/>
    <property type="project" value="UniProtKB-KW"/>
</dbReference>
<name>A0A841FL99_9ACTN</name>
<keyword evidence="5" id="KW-1185">Reference proteome</keyword>
<feature type="domain" description="D-isomer specific 2-hydroxyacid dehydrogenase NAD-binding" evidence="3">
    <location>
        <begin position="103"/>
        <end position="269"/>
    </location>
</feature>
<dbReference type="AlphaFoldDB" id="A0A841FL99"/>
<organism evidence="4 5">
    <name type="scientific">Phytomonospora endophytica</name>
    <dbReference type="NCBI Taxonomy" id="714109"/>
    <lineage>
        <taxon>Bacteria</taxon>
        <taxon>Bacillati</taxon>
        <taxon>Actinomycetota</taxon>
        <taxon>Actinomycetes</taxon>
        <taxon>Micromonosporales</taxon>
        <taxon>Micromonosporaceae</taxon>
        <taxon>Phytomonospora</taxon>
    </lineage>
</organism>
<dbReference type="InterPro" id="IPR006140">
    <property type="entry name" value="D-isomer_DH_NAD-bd"/>
</dbReference>
<evidence type="ECO:0000313" key="4">
    <source>
        <dbReference type="EMBL" id="MBB6034578.1"/>
    </source>
</evidence>
<evidence type="ECO:0000313" key="5">
    <source>
        <dbReference type="Proteomes" id="UP000548476"/>
    </source>
</evidence>
<gene>
    <name evidence="4" type="ORF">HNR73_002432</name>
</gene>
<dbReference type="Proteomes" id="UP000548476">
    <property type="component" value="Unassembled WGS sequence"/>
</dbReference>
<dbReference type="InterPro" id="IPR036291">
    <property type="entry name" value="NAD(P)-bd_dom_sf"/>
</dbReference>
<protein>
    <submittedName>
        <fullName evidence="4">Phosphoglycerate dehydrogenase-like enzyme</fullName>
    </submittedName>
</protein>
<proteinExistence type="predicted"/>
<dbReference type="Pfam" id="PF02826">
    <property type="entry name" value="2-Hacid_dh_C"/>
    <property type="match status" value="1"/>
</dbReference>
<dbReference type="Gene3D" id="3.40.50.720">
    <property type="entry name" value="NAD(P)-binding Rossmann-like Domain"/>
    <property type="match status" value="2"/>
</dbReference>
<accession>A0A841FL99</accession>
<dbReference type="GO" id="GO:0051287">
    <property type="term" value="F:NAD binding"/>
    <property type="evidence" value="ECO:0007669"/>
    <property type="project" value="InterPro"/>
</dbReference>
<dbReference type="RefSeq" id="WP_184787464.1">
    <property type="nucleotide sequence ID" value="NZ_BONT01000110.1"/>
</dbReference>
<dbReference type="SUPFAM" id="SSF51735">
    <property type="entry name" value="NAD(P)-binding Rossmann-fold domains"/>
    <property type="match status" value="1"/>
</dbReference>